<accession>A0ABT3GHI9</accession>
<dbReference type="RefSeq" id="WP_264486646.1">
    <property type="nucleotide sequence ID" value="NZ_JAPDDT010000002.1"/>
</dbReference>
<protein>
    <recommendedName>
        <fullName evidence="3">Transcriptional regulator</fullName>
    </recommendedName>
</protein>
<sequence>MPNLSPENYPQRVREFTRLAADVFRQSAFSEQKQRAAICRYLRLGAASGFSQAELIDFLGVSTPSVLEMADYSDAAAQQVMAMLADISEEEIQNRE</sequence>
<name>A0ABT3GHI9_9BACT</name>
<organism evidence="1 2">
    <name type="scientific">Luteolibacter arcticus</name>
    <dbReference type="NCBI Taxonomy" id="1581411"/>
    <lineage>
        <taxon>Bacteria</taxon>
        <taxon>Pseudomonadati</taxon>
        <taxon>Verrucomicrobiota</taxon>
        <taxon>Verrucomicrobiia</taxon>
        <taxon>Verrucomicrobiales</taxon>
        <taxon>Verrucomicrobiaceae</taxon>
        <taxon>Luteolibacter</taxon>
    </lineage>
</organism>
<comment type="caution">
    <text evidence="1">The sequence shown here is derived from an EMBL/GenBank/DDBJ whole genome shotgun (WGS) entry which is preliminary data.</text>
</comment>
<evidence type="ECO:0000313" key="2">
    <source>
        <dbReference type="Proteomes" id="UP001320876"/>
    </source>
</evidence>
<evidence type="ECO:0000313" key="1">
    <source>
        <dbReference type="EMBL" id="MCW1922539.1"/>
    </source>
</evidence>
<gene>
    <name evidence="1" type="ORF">OKA05_08230</name>
</gene>
<keyword evidence="2" id="KW-1185">Reference proteome</keyword>
<dbReference type="Proteomes" id="UP001320876">
    <property type="component" value="Unassembled WGS sequence"/>
</dbReference>
<dbReference type="EMBL" id="JAPDDT010000002">
    <property type="protein sequence ID" value="MCW1922539.1"/>
    <property type="molecule type" value="Genomic_DNA"/>
</dbReference>
<reference evidence="1 2" key="1">
    <citation type="submission" date="2022-10" db="EMBL/GenBank/DDBJ databases">
        <title>Luteolibacter arcticus strain CCTCC AB 2014275, whole genome shotgun sequencing project.</title>
        <authorList>
            <person name="Zhao G."/>
            <person name="Shen L."/>
        </authorList>
    </citation>
    <scope>NUCLEOTIDE SEQUENCE [LARGE SCALE GENOMIC DNA]</scope>
    <source>
        <strain evidence="1 2">CCTCC AB 2014275</strain>
    </source>
</reference>
<evidence type="ECO:0008006" key="3">
    <source>
        <dbReference type="Google" id="ProtNLM"/>
    </source>
</evidence>
<proteinExistence type="predicted"/>